<protein>
    <submittedName>
        <fullName evidence="1">Uncharacterized protein</fullName>
    </submittedName>
</protein>
<dbReference type="Proteomes" id="UP000245133">
    <property type="component" value="Unassembled WGS sequence"/>
</dbReference>
<sequence length="63" mass="6948">MYRVALAEEDRRVVVLAAVAVGVLPVGEVGVEVPLVVAVVDLLEAAVDMVEVAIKLRWFWFRN</sequence>
<organism evidence="1 2">
    <name type="scientific">Leptospira ryugenii</name>
    <dbReference type="NCBI Taxonomy" id="1917863"/>
    <lineage>
        <taxon>Bacteria</taxon>
        <taxon>Pseudomonadati</taxon>
        <taxon>Spirochaetota</taxon>
        <taxon>Spirochaetia</taxon>
        <taxon>Leptospirales</taxon>
        <taxon>Leptospiraceae</taxon>
        <taxon>Leptospira</taxon>
    </lineage>
</organism>
<keyword evidence="2" id="KW-1185">Reference proteome</keyword>
<evidence type="ECO:0000313" key="2">
    <source>
        <dbReference type="Proteomes" id="UP000245133"/>
    </source>
</evidence>
<reference evidence="1 2" key="1">
    <citation type="submission" date="2018-02" db="EMBL/GenBank/DDBJ databases">
        <title>Novel Leptospira species isolated from soil and water in Japan.</title>
        <authorList>
            <person name="Nakao R."/>
            <person name="Masuzawa T."/>
        </authorList>
    </citation>
    <scope>NUCLEOTIDE SEQUENCE [LARGE SCALE GENOMIC DNA]</scope>
    <source>
        <strain evidence="1 2">YH101</strain>
    </source>
</reference>
<proteinExistence type="predicted"/>
<accession>A0A2P2DZV3</accession>
<comment type="caution">
    <text evidence="1">The sequence shown here is derived from an EMBL/GenBank/DDBJ whole genome shotgun (WGS) entry which is preliminary data.</text>
</comment>
<dbReference type="EMBL" id="BFBB01000004">
    <property type="protein sequence ID" value="GBF50168.1"/>
    <property type="molecule type" value="Genomic_DNA"/>
</dbReference>
<gene>
    <name evidence="1" type="ORF">LPTSP4_16920</name>
</gene>
<dbReference type="AlphaFoldDB" id="A0A2P2DZV3"/>
<name>A0A2P2DZV3_9LEPT</name>
<evidence type="ECO:0000313" key="1">
    <source>
        <dbReference type="EMBL" id="GBF50168.1"/>
    </source>
</evidence>